<name>A0A2H3CQ65_ARMGA</name>
<evidence type="ECO:0000313" key="2">
    <source>
        <dbReference type="EMBL" id="PBK85209.1"/>
    </source>
</evidence>
<evidence type="ECO:0000256" key="1">
    <source>
        <dbReference type="SAM" id="MobiDB-lite"/>
    </source>
</evidence>
<dbReference type="EMBL" id="KZ293692">
    <property type="protein sequence ID" value="PBK85209.1"/>
    <property type="molecule type" value="Genomic_DNA"/>
</dbReference>
<keyword evidence="3" id="KW-1185">Reference proteome</keyword>
<organism evidence="2 3">
    <name type="scientific">Armillaria gallica</name>
    <name type="common">Bulbous honey fungus</name>
    <name type="synonym">Armillaria bulbosa</name>
    <dbReference type="NCBI Taxonomy" id="47427"/>
    <lineage>
        <taxon>Eukaryota</taxon>
        <taxon>Fungi</taxon>
        <taxon>Dikarya</taxon>
        <taxon>Basidiomycota</taxon>
        <taxon>Agaricomycotina</taxon>
        <taxon>Agaricomycetes</taxon>
        <taxon>Agaricomycetidae</taxon>
        <taxon>Agaricales</taxon>
        <taxon>Marasmiineae</taxon>
        <taxon>Physalacriaceae</taxon>
        <taxon>Armillaria</taxon>
    </lineage>
</organism>
<evidence type="ECO:0000313" key="3">
    <source>
        <dbReference type="Proteomes" id="UP000217790"/>
    </source>
</evidence>
<gene>
    <name evidence="2" type="ORF">ARMGADRAFT_1129662</name>
</gene>
<dbReference type="Proteomes" id="UP000217790">
    <property type="component" value="Unassembled WGS sequence"/>
</dbReference>
<dbReference type="STRING" id="47427.A0A2H3CQ65"/>
<dbReference type="AlphaFoldDB" id="A0A2H3CQ65"/>
<reference evidence="3" key="1">
    <citation type="journal article" date="2017" name="Nat. Ecol. Evol.">
        <title>Genome expansion and lineage-specific genetic innovations in the forest pathogenic fungi Armillaria.</title>
        <authorList>
            <person name="Sipos G."/>
            <person name="Prasanna A.N."/>
            <person name="Walter M.C."/>
            <person name="O'Connor E."/>
            <person name="Balint B."/>
            <person name="Krizsan K."/>
            <person name="Kiss B."/>
            <person name="Hess J."/>
            <person name="Varga T."/>
            <person name="Slot J."/>
            <person name="Riley R."/>
            <person name="Boka B."/>
            <person name="Rigling D."/>
            <person name="Barry K."/>
            <person name="Lee J."/>
            <person name="Mihaltcheva S."/>
            <person name="LaButti K."/>
            <person name="Lipzen A."/>
            <person name="Waldron R."/>
            <person name="Moloney N.M."/>
            <person name="Sperisen C."/>
            <person name="Kredics L."/>
            <person name="Vagvoelgyi C."/>
            <person name="Patrignani A."/>
            <person name="Fitzpatrick D."/>
            <person name="Nagy I."/>
            <person name="Doyle S."/>
            <person name="Anderson J.B."/>
            <person name="Grigoriev I.V."/>
            <person name="Gueldener U."/>
            <person name="Muensterkoetter M."/>
            <person name="Nagy L.G."/>
        </authorList>
    </citation>
    <scope>NUCLEOTIDE SEQUENCE [LARGE SCALE GENOMIC DNA]</scope>
    <source>
        <strain evidence="3">Ar21-2</strain>
    </source>
</reference>
<feature type="region of interest" description="Disordered" evidence="1">
    <location>
        <begin position="91"/>
        <end position="110"/>
    </location>
</feature>
<sequence length="165" mass="18828">MLVKTKVKSWNFLKIHSHQRLVDDIMAKSATQNYNTKTNEKMHGPLKDSYQLRTNFKEVVEQILWVDSWCNAASFIHQQIDLQEELLHQTTSKDDDNNVNESTAGRSGKATLHGHCGKGGGTFKIQELPVLRADDTAYGNFKDQLLNFMVRHFWRKGVIQGIQGA</sequence>
<protein>
    <submittedName>
        <fullName evidence="2">Uncharacterized protein</fullName>
    </submittedName>
</protein>
<accession>A0A2H3CQ65</accession>
<proteinExistence type="predicted"/>
<dbReference type="InParanoid" id="A0A2H3CQ65"/>
<dbReference type="OrthoDB" id="3239511at2759"/>